<dbReference type="KEGG" id="aji:C0Z10_10320"/>
<evidence type="ECO:0000256" key="2">
    <source>
        <dbReference type="ARBA" id="ARBA00022801"/>
    </source>
</evidence>
<dbReference type="Pfam" id="PF07687">
    <property type="entry name" value="M20_dimer"/>
    <property type="match status" value="1"/>
</dbReference>
<dbReference type="InterPro" id="IPR011650">
    <property type="entry name" value="Peptidase_M20_dimer"/>
</dbReference>
<sequence length="420" mass="44115">MTDGGSETAQGVSETTHPGSEGSRGGAGTAHPGSEASRGGAETTARASWQTRPDSRQVLERLERLVRVESPSRDLDANRKVTDLLVSWFQRIGLELQRINSSSGIHLIVDDPGDGVGDPVLLVGHSDTVWPIGALTDQVPWVHDGDVLRGPGALDMKSGLVIILTALEKLRSQPHRPVRVVVTCDEEIGSPTGTAICRQAAEGVVGAIGFECPHPDGALKVGRRGSTRLRVSVTGRAAHAALDPESGISAIDELVDQLVGVRPVIAEASRIKEVLCNVGIISGGARANVISDHAQAEIGLRFLESRSESYVLDRLTSLTPVREGARIDSEILTHRPTWVPKPSDQDLLAEIAAAGAALGQTIEGRPAAGAGDTNLVGGPLGIPAVDGFGPMGGGAHAVSEHILVPTLFDRLDLLVRFLER</sequence>
<gene>
    <name evidence="6" type="ORF">C0Z10_10320</name>
</gene>
<dbReference type="InterPro" id="IPR050072">
    <property type="entry name" value="Peptidase_M20A"/>
</dbReference>
<accession>A0A3Q9UJ91</accession>
<evidence type="ECO:0000256" key="4">
    <source>
        <dbReference type="SAM" id="MobiDB-lite"/>
    </source>
</evidence>
<dbReference type="InterPro" id="IPR002933">
    <property type="entry name" value="Peptidase_M20"/>
</dbReference>
<evidence type="ECO:0000313" key="6">
    <source>
        <dbReference type="EMBL" id="AZZ40076.1"/>
    </source>
</evidence>
<proteinExistence type="predicted"/>
<dbReference type="InterPro" id="IPR036264">
    <property type="entry name" value="Bact_exopeptidase_dim_dom"/>
</dbReference>
<evidence type="ECO:0000256" key="3">
    <source>
        <dbReference type="PIRSR" id="PIRSR037238-1"/>
    </source>
</evidence>
<dbReference type="Pfam" id="PF01546">
    <property type="entry name" value="Peptidase_M20"/>
    <property type="match status" value="1"/>
</dbReference>
<dbReference type="GO" id="GO:0016787">
    <property type="term" value="F:hydrolase activity"/>
    <property type="evidence" value="ECO:0007669"/>
    <property type="project" value="UniProtKB-KW"/>
</dbReference>
<dbReference type="Gene3D" id="3.40.630.10">
    <property type="entry name" value="Zn peptidases"/>
    <property type="match status" value="1"/>
</dbReference>
<feature type="region of interest" description="Disordered" evidence="4">
    <location>
        <begin position="1"/>
        <end position="54"/>
    </location>
</feature>
<dbReference type="SUPFAM" id="SSF55031">
    <property type="entry name" value="Bacterial exopeptidase dimerisation domain"/>
    <property type="match status" value="1"/>
</dbReference>
<feature type="compositionally biased region" description="Polar residues" evidence="4">
    <location>
        <begin position="1"/>
        <end position="18"/>
    </location>
</feature>
<feature type="active site" evidence="3">
    <location>
        <position position="127"/>
    </location>
</feature>
<evidence type="ECO:0000313" key="7">
    <source>
        <dbReference type="Proteomes" id="UP000285875"/>
    </source>
</evidence>
<dbReference type="InterPro" id="IPR017150">
    <property type="entry name" value="Pept_M20_glutamate_carboxypep"/>
</dbReference>
<dbReference type="Gene3D" id="3.30.70.360">
    <property type="match status" value="1"/>
</dbReference>
<dbReference type="PANTHER" id="PTHR43808:SF9">
    <property type="entry name" value="BLL0789 PROTEIN"/>
    <property type="match status" value="1"/>
</dbReference>
<protein>
    <submittedName>
        <fullName evidence="6">Peptidase M20 family protein</fullName>
    </submittedName>
</protein>
<feature type="domain" description="Peptidase M20 dimerisation" evidence="5">
    <location>
        <begin position="221"/>
        <end position="315"/>
    </location>
</feature>
<reference evidence="7" key="1">
    <citation type="submission" date="2017-12" db="EMBL/GenBank/DDBJ databases">
        <title>Whole genome sequencing of Acidipropionibacterium jensenii strains JS279 and JS280.</title>
        <authorList>
            <person name="Deptula P."/>
            <person name="Laine P."/>
            <person name="Smolander O.-P."/>
            <person name="Paulin L."/>
            <person name="Auvinen P."/>
            <person name="Varmanen P."/>
        </authorList>
    </citation>
    <scope>NUCLEOTIDE SEQUENCE [LARGE SCALE GENOMIC DNA]</scope>
    <source>
        <strain evidence="7">JS280</strain>
    </source>
</reference>
<evidence type="ECO:0000259" key="5">
    <source>
        <dbReference type="Pfam" id="PF07687"/>
    </source>
</evidence>
<dbReference type="PANTHER" id="PTHR43808">
    <property type="entry name" value="ACETYLORNITHINE DEACETYLASE"/>
    <property type="match status" value="1"/>
</dbReference>
<dbReference type="PIRSF" id="PIRSF037238">
    <property type="entry name" value="Carboxypeptidase_G2"/>
    <property type="match status" value="1"/>
</dbReference>
<keyword evidence="1" id="KW-0479">Metal-binding</keyword>
<evidence type="ECO:0000256" key="1">
    <source>
        <dbReference type="ARBA" id="ARBA00022723"/>
    </source>
</evidence>
<keyword evidence="2" id="KW-0378">Hydrolase</keyword>
<dbReference type="EMBL" id="CP025570">
    <property type="protein sequence ID" value="AZZ40076.1"/>
    <property type="molecule type" value="Genomic_DNA"/>
</dbReference>
<organism evidence="6 7">
    <name type="scientific">Acidipropionibacterium jensenii</name>
    <dbReference type="NCBI Taxonomy" id="1749"/>
    <lineage>
        <taxon>Bacteria</taxon>
        <taxon>Bacillati</taxon>
        <taxon>Actinomycetota</taxon>
        <taxon>Actinomycetes</taxon>
        <taxon>Propionibacteriales</taxon>
        <taxon>Propionibacteriaceae</taxon>
        <taxon>Acidipropionibacterium</taxon>
    </lineage>
</organism>
<name>A0A3Q9UJ91_9ACTN</name>
<dbReference type="GO" id="GO:0046872">
    <property type="term" value="F:metal ion binding"/>
    <property type="evidence" value="ECO:0007669"/>
    <property type="project" value="UniProtKB-KW"/>
</dbReference>
<dbReference type="Proteomes" id="UP000285875">
    <property type="component" value="Chromosome"/>
</dbReference>
<feature type="active site" description="Proton acceptor" evidence="3">
    <location>
        <position position="186"/>
    </location>
</feature>
<dbReference type="SUPFAM" id="SSF53187">
    <property type="entry name" value="Zn-dependent exopeptidases"/>
    <property type="match status" value="1"/>
</dbReference>
<dbReference type="AlphaFoldDB" id="A0A3Q9UJ91"/>